<gene>
    <name evidence="3" type="ORF">BJG266_LOCUS21199</name>
    <name evidence="4" type="ORF">QVE165_LOCUS26026</name>
</gene>
<evidence type="ECO:0000256" key="1">
    <source>
        <dbReference type="ARBA" id="ARBA00022679"/>
    </source>
</evidence>
<dbReference type="EMBL" id="CAJNOM010000191">
    <property type="protein sequence ID" value="CAF1204797.1"/>
    <property type="molecule type" value="Genomic_DNA"/>
</dbReference>
<dbReference type="InterPro" id="IPR016181">
    <property type="entry name" value="Acyl_CoA_acyltransferase"/>
</dbReference>
<dbReference type="OrthoDB" id="10032104at2759"/>
<dbReference type="Gene3D" id="3.40.630.30">
    <property type="match status" value="1"/>
</dbReference>
<dbReference type="PANTHER" id="PTHR13947:SF37">
    <property type="entry name" value="LD18367P"/>
    <property type="match status" value="1"/>
</dbReference>
<dbReference type="InterPro" id="IPR000182">
    <property type="entry name" value="GNAT_dom"/>
</dbReference>
<dbReference type="GO" id="GO:0008080">
    <property type="term" value="F:N-acetyltransferase activity"/>
    <property type="evidence" value="ECO:0007669"/>
    <property type="project" value="InterPro"/>
</dbReference>
<proteinExistence type="predicted"/>
<reference evidence="3" key="1">
    <citation type="submission" date="2021-02" db="EMBL/GenBank/DDBJ databases">
        <authorList>
            <person name="Nowell W R."/>
        </authorList>
    </citation>
    <scope>NUCLEOTIDE SEQUENCE</scope>
</reference>
<keyword evidence="5" id="KW-1185">Reference proteome</keyword>
<dbReference type="AlphaFoldDB" id="A0A814NUJ5"/>
<dbReference type="Proteomes" id="UP000663877">
    <property type="component" value="Unassembled WGS sequence"/>
</dbReference>
<dbReference type="CDD" id="cd04301">
    <property type="entry name" value="NAT_SF"/>
    <property type="match status" value="1"/>
</dbReference>
<comment type="caution">
    <text evidence="3">The sequence shown here is derived from an EMBL/GenBank/DDBJ whole genome shotgun (WGS) entry which is preliminary data.</text>
</comment>
<dbReference type="SUPFAM" id="SSF55729">
    <property type="entry name" value="Acyl-CoA N-acyltransferases (Nat)"/>
    <property type="match status" value="1"/>
</dbReference>
<dbReference type="Proteomes" id="UP000663832">
    <property type="component" value="Unassembled WGS sequence"/>
</dbReference>
<dbReference type="Pfam" id="PF00583">
    <property type="entry name" value="Acetyltransf_1"/>
    <property type="match status" value="1"/>
</dbReference>
<dbReference type="EMBL" id="CAJNOI010000124">
    <property type="protein sequence ID" value="CAF1098163.1"/>
    <property type="molecule type" value="Genomic_DNA"/>
</dbReference>
<name>A0A814NUJ5_9BILA</name>
<evidence type="ECO:0000313" key="5">
    <source>
        <dbReference type="Proteomes" id="UP000663832"/>
    </source>
</evidence>
<evidence type="ECO:0000313" key="4">
    <source>
        <dbReference type="EMBL" id="CAF1204797.1"/>
    </source>
</evidence>
<accession>A0A814NUJ5</accession>
<dbReference type="PANTHER" id="PTHR13947">
    <property type="entry name" value="GNAT FAMILY N-ACETYLTRANSFERASE"/>
    <property type="match status" value="1"/>
</dbReference>
<evidence type="ECO:0000259" key="2">
    <source>
        <dbReference type="PROSITE" id="PS51186"/>
    </source>
</evidence>
<sequence length="252" mass="29748">MQNNDIDTNLTVLIRTLHPTKSEIEQCCNITRSVCKEYGRSEEMINKYMIEQDMSDIEENYLKLPRSHWWVAVTGEHIIGQVGLQPMSVGDRELYNKLALDDSLRFYKDIHPDEICELRRMAVLSEYQNQHIGRKLLQTLIDFARKQDYKVIHLTTGIVMNQACSFYERCGFKHGQMFRYTIDINELISKDKMSIAVDGKKIDKMTTFFGTPVVFNTLNDLTDDDWEQINQPKMILQMKSKYFYVQNFWMKL</sequence>
<dbReference type="PROSITE" id="PS51186">
    <property type="entry name" value="GNAT"/>
    <property type="match status" value="1"/>
</dbReference>
<evidence type="ECO:0000313" key="3">
    <source>
        <dbReference type="EMBL" id="CAF1098163.1"/>
    </source>
</evidence>
<evidence type="ECO:0000313" key="6">
    <source>
        <dbReference type="Proteomes" id="UP000663877"/>
    </source>
</evidence>
<feature type="domain" description="N-acetyltransferase" evidence="2">
    <location>
        <begin position="12"/>
        <end position="194"/>
    </location>
</feature>
<keyword evidence="1" id="KW-0808">Transferase</keyword>
<protein>
    <recommendedName>
        <fullName evidence="2">N-acetyltransferase domain-containing protein</fullName>
    </recommendedName>
</protein>
<organism evidence="3 6">
    <name type="scientific">Adineta steineri</name>
    <dbReference type="NCBI Taxonomy" id="433720"/>
    <lineage>
        <taxon>Eukaryota</taxon>
        <taxon>Metazoa</taxon>
        <taxon>Spiralia</taxon>
        <taxon>Gnathifera</taxon>
        <taxon>Rotifera</taxon>
        <taxon>Eurotatoria</taxon>
        <taxon>Bdelloidea</taxon>
        <taxon>Adinetida</taxon>
        <taxon>Adinetidae</taxon>
        <taxon>Adineta</taxon>
    </lineage>
</organism>
<dbReference type="InterPro" id="IPR050769">
    <property type="entry name" value="NAT_camello-type"/>
</dbReference>